<sequence length="88" mass="9533">MSNPTTGTDRPDAQALQEWVSDACRGLGLDLPDPENDFFESGGTSLTAIRLISRAEEVFGEDALPPEDLFAHSTVREIAAAIDRNTRS</sequence>
<dbReference type="RefSeq" id="WP_285736583.1">
    <property type="nucleotide sequence ID" value="NZ_BSSA01000009.1"/>
</dbReference>
<evidence type="ECO:0000256" key="1">
    <source>
        <dbReference type="ARBA" id="ARBA00022450"/>
    </source>
</evidence>
<dbReference type="Proteomes" id="UP001165041">
    <property type="component" value="Unassembled WGS sequence"/>
</dbReference>
<proteinExistence type="predicted"/>
<dbReference type="AlphaFoldDB" id="A0A9W6Q9C1"/>
<reference evidence="4" key="1">
    <citation type="submission" date="2023-02" db="EMBL/GenBank/DDBJ databases">
        <title>Kitasatospora phosalacinea NBRC 14627.</title>
        <authorList>
            <person name="Ichikawa N."/>
            <person name="Sato H."/>
            <person name="Tonouchi N."/>
        </authorList>
    </citation>
    <scope>NUCLEOTIDE SEQUENCE</scope>
    <source>
        <strain evidence="4">NBRC 14627</strain>
    </source>
</reference>
<dbReference type="GO" id="GO:0017000">
    <property type="term" value="P:antibiotic biosynthetic process"/>
    <property type="evidence" value="ECO:0007669"/>
    <property type="project" value="UniProtKB-ARBA"/>
</dbReference>
<keyword evidence="2" id="KW-0597">Phosphoprotein</keyword>
<accession>A0A9W6Q9C1</accession>
<organism evidence="4 5">
    <name type="scientific">Kitasatospora phosalacinea</name>
    <dbReference type="NCBI Taxonomy" id="2065"/>
    <lineage>
        <taxon>Bacteria</taxon>
        <taxon>Bacillati</taxon>
        <taxon>Actinomycetota</taxon>
        <taxon>Actinomycetes</taxon>
        <taxon>Kitasatosporales</taxon>
        <taxon>Streptomycetaceae</taxon>
        <taxon>Kitasatospora</taxon>
    </lineage>
</organism>
<evidence type="ECO:0000256" key="2">
    <source>
        <dbReference type="ARBA" id="ARBA00022553"/>
    </source>
</evidence>
<dbReference type="PROSITE" id="PS50075">
    <property type="entry name" value="CARRIER"/>
    <property type="match status" value="1"/>
</dbReference>
<name>A0A9W6Q9C1_9ACTN</name>
<feature type="domain" description="Carrier" evidence="3">
    <location>
        <begin position="10"/>
        <end position="86"/>
    </location>
</feature>
<dbReference type="GO" id="GO:0031177">
    <property type="term" value="F:phosphopantetheine binding"/>
    <property type="evidence" value="ECO:0007669"/>
    <property type="project" value="InterPro"/>
</dbReference>
<dbReference type="InterPro" id="IPR009081">
    <property type="entry name" value="PP-bd_ACP"/>
</dbReference>
<comment type="caution">
    <text evidence="4">The sequence shown here is derived from an EMBL/GenBank/DDBJ whole genome shotgun (WGS) entry which is preliminary data.</text>
</comment>
<dbReference type="Gene3D" id="1.10.1200.10">
    <property type="entry name" value="ACP-like"/>
    <property type="match status" value="1"/>
</dbReference>
<dbReference type="InterPro" id="IPR036736">
    <property type="entry name" value="ACP-like_sf"/>
</dbReference>
<keyword evidence="1" id="KW-0596">Phosphopantetheine</keyword>
<evidence type="ECO:0000313" key="4">
    <source>
        <dbReference type="EMBL" id="GLW70763.1"/>
    </source>
</evidence>
<evidence type="ECO:0000313" key="5">
    <source>
        <dbReference type="Proteomes" id="UP001165041"/>
    </source>
</evidence>
<evidence type="ECO:0000259" key="3">
    <source>
        <dbReference type="PROSITE" id="PS50075"/>
    </source>
</evidence>
<dbReference type="InterPro" id="IPR020806">
    <property type="entry name" value="PKS_PP-bd"/>
</dbReference>
<gene>
    <name evidence="4" type="ORF">Kpho02_30620</name>
</gene>
<dbReference type="Pfam" id="PF00550">
    <property type="entry name" value="PP-binding"/>
    <property type="match status" value="1"/>
</dbReference>
<dbReference type="EMBL" id="BSSA01000009">
    <property type="protein sequence ID" value="GLW70763.1"/>
    <property type="molecule type" value="Genomic_DNA"/>
</dbReference>
<dbReference type="SUPFAM" id="SSF47336">
    <property type="entry name" value="ACP-like"/>
    <property type="match status" value="1"/>
</dbReference>
<protein>
    <recommendedName>
        <fullName evidence="3">Carrier domain-containing protein</fullName>
    </recommendedName>
</protein>
<dbReference type="SMART" id="SM00823">
    <property type="entry name" value="PKS_PP"/>
    <property type="match status" value="1"/>
</dbReference>